<gene>
    <name evidence="1" type="ORF">DW780_00985</name>
</gene>
<dbReference type="InterPro" id="IPR009279">
    <property type="entry name" value="Portal_Mu"/>
</dbReference>
<evidence type="ECO:0000313" key="1">
    <source>
        <dbReference type="EMBL" id="RHD91608.1"/>
    </source>
</evidence>
<dbReference type="Proteomes" id="UP000284785">
    <property type="component" value="Unassembled WGS sequence"/>
</dbReference>
<comment type="caution">
    <text evidence="1">The sequence shown here is derived from an EMBL/GenBank/DDBJ whole genome shotgun (WGS) entry which is preliminary data.</text>
</comment>
<dbReference type="AlphaFoldDB" id="A0A414HV86"/>
<accession>A0A414HV86</accession>
<organism evidence="1 2">
    <name type="scientific">Bacteroides thetaiotaomicron</name>
    <dbReference type="NCBI Taxonomy" id="818"/>
    <lineage>
        <taxon>Bacteria</taxon>
        <taxon>Pseudomonadati</taxon>
        <taxon>Bacteroidota</taxon>
        <taxon>Bacteroidia</taxon>
        <taxon>Bacteroidales</taxon>
        <taxon>Bacteroidaceae</taxon>
        <taxon>Bacteroides</taxon>
    </lineage>
</organism>
<dbReference type="Pfam" id="PF06074">
    <property type="entry name" value="Portal_Mu"/>
    <property type="match status" value="1"/>
</dbReference>
<name>A0A414HV86_BACT4</name>
<proteinExistence type="predicted"/>
<dbReference type="EMBL" id="QSJP01000001">
    <property type="protein sequence ID" value="RHD91608.1"/>
    <property type="molecule type" value="Genomic_DNA"/>
</dbReference>
<protein>
    <submittedName>
        <fullName evidence="1">DUF935 family protein</fullName>
    </submittedName>
</protein>
<reference evidence="1 2" key="1">
    <citation type="submission" date="2018-08" db="EMBL/GenBank/DDBJ databases">
        <title>A genome reference for cultivated species of the human gut microbiota.</title>
        <authorList>
            <person name="Zou Y."/>
            <person name="Xue W."/>
            <person name="Luo G."/>
        </authorList>
    </citation>
    <scope>NUCLEOTIDE SEQUENCE [LARGE SCALE GENOMIC DNA]</scope>
    <source>
        <strain evidence="1 2">AM30-26</strain>
    </source>
</reference>
<dbReference type="RefSeq" id="WP_118214313.1">
    <property type="nucleotide sequence ID" value="NZ_QSJP01000001.1"/>
</dbReference>
<sequence length="408" mass="47332">MGNKRKENTRFGNIDLARPADRRRVKDVTVKLQLQTENLTRNDLKTWRWAWQQAINVEQPRRTKLYNIYTDVDVDGHLTGCVEQRTGFVMNKGFKITDRNGNEMDNVKELFEAPWFKVWMRLSLESIYQGNSLIELGPVITVDDKPVFSHIKLVPRTHVIPEFGVIIRSENDTWQSGFDYRTGAVSWNVTEAGGTHDLGLYLKCALQTIPKKNMASFWDMFGEIFGIPLRIGTTTSRDPKEFDKLEKLLRNMGAASYGLFPEGTTIDIKESTRGDAYNVYDRRIERCNSELSKAILTQTMTVDNGASLSQSKVHENMLDNLINKDADMIRDLVNWQLIPRMIYHGFPVKGCRFEWDDSVTYTPEQQVAYERMVMEHFEVDPKYVIEKYQMPVKARKETTQQLVKPFFD</sequence>
<evidence type="ECO:0000313" key="2">
    <source>
        <dbReference type="Proteomes" id="UP000284785"/>
    </source>
</evidence>